<evidence type="ECO:0000313" key="1">
    <source>
        <dbReference type="EMBL" id="KAI3698536.1"/>
    </source>
</evidence>
<proteinExistence type="predicted"/>
<sequence length="88" mass="10249">MAASSIVDWKNEARVIIIAGKFFLLTFFLISLSPPHLHLTEPNIKLKKSINQIRNSEKEVQIILQKRIWRNNRENPTSTNHILMHCDS</sequence>
<dbReference type="EMBL" id="CM042016">
    <property type="protein sequence ID" value="KAI3698536.1"/>
    <property type="molecule type" value="Genomic_DNA"/>
</dbReference>
<reference evidence="2" key="1">
    <citation type="journal article" date="2022" name="Mol. Ecol. Resour.">
        <title>The genomes of chicory, endive, great burdock and yacon provide insights into Asteraceae palaeo-polyploidization history and plant inulin production.</title>
        <authorList>
            <person name="Fan W."/>
            <person name="Wang S."/>
            <person name="Wang H."/>
            <person name="Wang A."/>
            <person name="Jiang F."/>
            <person name="Liu H."/>
            <person name="Zhao H."/>
            <person name="Xu D."/>
            <person name="Zhang Y."/>
        </authorList>
    </citation>
    <scope>NUCLEOTIDE SEQUENCE [LARGE SCALE GENOMIC DNA]</scope>
    <source>
        <strain evidence="2">cv. Punajuju</strain>
    </source>
</reference>
<gene>
    <name evidence="1" type="ORF">L2E82_42159</name>
</gene>
<organism evidence="1 2">
    <name type="scientific">Cichorium intybus</name>
    <name type="common">Chicory</name>
    <dbReference type="NCBI Taxonomy" id="13427"/>
    <lineage>
        <taxon>Eukaryota</taxon>
        <taxon>Viridiplantae</taxon>
        <taxon>Streptophyta</taxon>
        <taxon>Embryophyta</taxon>
        <taxon>Tracheophyta</taxon>
        <taxon>Spermatophyta</taxon>
        <taxon>Magnoliopsida</taxon>
        <taxon>eudicotyledons</taxon>
        <taxon>Gunneridae</taxon>
        <taxon>Pentapetalae</taxon>
        <taxon>asterids</taxon>
        <taxon>campanulids</taxon>
        <taxon>Asterales</taxon>
        <taxon>Asteraceae</taxon>
        <taxon>Cichorioideae</taxon>
        <taxon>Cichorieae</taxon>
        <taxon>Cichoriinae</taxon>
        <taxon>Cichorium</taxon>
    </lineage>
</organism>
<name>A0ACB8ZM15_CICIN</name>
<comment type="caution">
    <text evidence="1">The sequence shown here is derived from an EMBL/GenBank/DDBJ whole genome shotgun (WGS) entry which is preliminary data.</text>
</comment>
<keyword evidence="2" id="KW-1185">Reference proteome</keyword>
<evidence type="ECO:0000313" key="2">
    <source>
        <dbReference type="Proteomes" id="UP001055811"/>
    </source>
</evidence>
<accession>A0ACB8ZM15</accession>
<dbReference type="Proteomes" id="UP001055811">
    <property type="component" value="Linkage Group LG08"/>
</dbReference>
<protein>
    <submittedName>
        <fullName evidence="1">Uncharacterized protein</fullName>
    </submittedName>
</protein>
<reference evidence="1 2" key="2">
    <citation type="journal article" date="2022" name="Mol. Ecol. Resour.">
        <title>The genomes of chicory, endive, great burdock and yacon provide insights into Asteraceae paleo-polyploidization history and plant inulin production.</title>
        <authorList>
            <person name="Fan W."/>
            <person name="Wang S."/>
            <person name="Wang H."/>
            <person name="Wang A."/>
            <person name="Jiang F."/>
            <person name="Liu H."/>
            <person name="Zhao H."/>
            <person name="Xu D."/>
            <person name="Zhang Y."/>
        </authorList>
    </citation>
    <scope>NUCLEOTIDE SEQUENCE [LARGE SCALE GENOMIC DNA]</scope>
    <source>
        <strain evidence="2">cv. Punajuju</strain>
        <tissue evidence="1">Leaves</tissue>
    </source>
</reference>